<dbReference type="AlphaFoldDB" id="A0AAD8DQT9"/>
<dbReference type="InterPro" id="IPR036812">
    <property type="entry name" value="NAD(P)_OxRdtase_dom_sf"/>
</dbReference>
<dbReference type="GO" id="GO:0016491">
    <property type="term" value="F:oxidoreductase activity"/>
    <property type="evidence" value="ECO:0007669"/>
    <property type="project" value="InterPro"/>
</dbReference>
<dbReference type="Gene3D" id="3.20.20.100">
    <property type="entry name" value="NADP-dependent oxidoreductase domain"/>
    <property type="match status" value="1"/>
</dbReference>
<dbReference type="InterPro" id="IPR020471">
    <property type="entry name" value="AKR"/>
</dbReference>
<dbReference type="EMBL" id="JARGEI010000018">
    <property type="protein sequence ID" value="KAJ8715759.1"/>
    <property type="molecule type" value="Genomic_DNA"/>
</dbReference>
<protein>
    <recommendedName>
        <fullName evidence="1">NADP-dependent oxidoreductase domain-containing protein</fullName>
    </recommendedName>
</protein>
<name>A0AAD8DQT9_MYTSE</name>
<keyword evidence="3" id="KW-1185">Reference proteome</keyword>
<dbReference type="InterPro" id="IPR023210">
    <property type="entry name" value="NADP_OxRdtase_dom"/>
</dbReference>
<evidence type="ECO:0000313" key="2">
    <source>
        <dbReference type="EMBL" id="KAJ8715759.1"/>
    </source>
</evidence>
<evidence type="ECO:0000313" key="3">
    <source>
        <dbReference type="Proteomes" id="UP001231518"/>
    </source>
</evidence>
<dbReference type="PANTHER" id="PTHR11732">
    <property type="entry name" value="ALDO/KETO REDUCTASE"/>
    <property type="match status" value="1"/>
</dbReference>
<evidence type="ECO:0000259" key="1">
    <source>
        <dbReference type="Pfam" id="PF00248"/>
    </source>
</evidence>
<feature type="domain" description="NADP-dependent oxidoreductase" evidence="1">
    <location>
        <begin position="11"/>
        <end position="58"/>
    </location>
</feature>
<accession>A0AAD8DQT9</accession>
<sequence length="81" mass="9443">MATRRKLDKELKPKHEDLFITSKLWSTYHRTDLVEEACNASLKNLGLSFFDLYLIHNPISFKEGSDSQPKDSIDLISLERF</sequence>
<organism evidence="2 3">
    <name type="scientific">Mythimna separata</name>
    <name type="common">Oriental armyworm</name>
    <name type="synonym">Pseudaletia separata</name>
    <dbReference type="NCBI Taxonomy" id="271217"/>
    <lineage>
        <taxon>Eukaryota</taxon>
        <taxon>Metazoa</taxon>
        <taxon>Ecdysozoa</taxon>
        <taxon>Arthropoda</taxon>
        <taxon>Hexapoda</taxon>
        <taxon>Insecta</taxon>
        <taxon>Pterygota</taxon>
        <taxon>Neoptera</taxon>
        <taxon>Endopterygota</taxon>
        <taxon>Lepidoptera</taxon>
        <taxon>Glossata</taxon>
        <taxon>Ditrysia</taxon>
        <taxon>Noctuoidea</taxon>
        <taxon>Noctuidae</taxon>
        <taxon>Noctuinae</taxon>
        <taxon>Hadenini</taxon>
        <taxon>Mythimna</taxon>
    </lineage>
</organism>
<comment type="caution">
    <text evidence="2">The sequence shown here is derived from an EMBL/GenBank/DDBJ whole genome shotgun (WGS) entry which is preliminary data.</text>
</comment>
<reference evidence="2" key="1">
    <citation type="submission" date="2023-03" db="EMBL/GenBank/DDBJ databases">
        <title>Chromosome-level genomes of two armyworms, Mythimna separata and Mythimna loreyi, provide insights into the biosynthesis and reception of sex pheromones.</title>
        <authorList>
            <person name="Zhao H."/>
        </authorList>
    </citation>
    <scope>NUCLEOTIDE SEQUENCE</scope>
    <source>
        <strain evidence="2">BeijingLab</strain>
        <tissue evidence="2">Pupa</tissue>
    </source>
</reference>
<dbReference type="SUPFAM" id="SSF51430">
    <property type="entry name" value="NAD(P)-linked oxidoreductase"/>
    <property type="match status" value="1"/>
</dbReference>
<dbReference type="Pfam" id="PF00248">
    <property type="entry name" value="Aldo_ket_red"/>
    <property type="match status" value="1"/>
</dbReference>
<proteinExistence type="predicted"/>
<dbReference type="Proteomes" id="UP001231518">
    <property type="component" value="Chromosome 24"/>
</dbReference>
<gene>
    <name evidence="2" type="ORF">PYW07_010241</name>
</gene>